<organism evidence="5 6">
    <name type="scientific">Nonomuraea wenchangensis</name>
    <dbReference type="NCBI Taxonomy" id="568860"/>
    <lineage>
        <taxon>Bacteria</taxon>
        <taxon>Bacillati</taxon>
        <taxon>Actinomycetota</taxon>
        <taxon>Actinomycetes</taxon>
        <taxon>Streptosporangiales</taxon>
        <taxon>Streptosporangiaceae</taxon>
        <taxon>Nonomuraea</taxon>
    </lineage>
</organism>
<protein>
    <submittedName>
        <fullName evidence="5">AraC-type DNA-binding protein</fullName>
    </submittedName>
</protein>
<evidence type="ECO:0000256" key="1">
    <source>
        <dbReference type="ARBA" id="ARBA00023015"/>
    </source>
</evidence>
<dbReference type="SUPFAM" id="SSF46689">
    <property type="entry name" value="Homeodomain-like"/>
    <property type="match status" value="1"/>
</dbReference>
<dbReference type="Gene3D" id="1.10.10.60">
    <property type="entry name" value="Homeodomain-like"/>
    <property type="match status" value="1"/>
</dbReference>
<dbReference type="AlphaFoldDB" id="A0A1I0J3E0"/>
<dbReference type="GO" id="GO:0043565">
    <property type="term" value="F:sequence-specific DNA binding"/>
    <property type="evidence" value="ECO:0007669"/>
    <property type="project" value="InterPro"/>
</dbReference>
<dbReference type="RefSeq" id="WP_218155822.1">
    <property type="nucleotide sequence ID" value="NZ_FOHX01000005.1"/>
</dbReference>
<dbReference type="InterPro" id="IPR018060">
    <property type="entry name" value="HTH_AraC"/>
</dbReference>
<dbReference type="PROSITE" id="PS01124">
    <property type="entry name" value="HTH_ARAC_FAMILY_2"/>
    <property type="match status" value="1"/>
</dbReference>
<dbReference type="InterPro" id="IPR009057">
    <property type="entry name" value="Homeodomain-like_sf"/>
</dbReference>
<dbReference type="PROSITE" id="PS00041">
    <property type="entry name" value="HTH_ARAC_FAMILY_1"/>
    <property type="match status" value="1"/>
</dbReference>
<sequence>MSPRRQSVTLADPVGTDPLWCEEYGYGLGRPDGILVLKYRSAAVLEFSEGRQDFLHQLYWSPDGMLATRYGARTQFVGPREAFWAHRAVTHEVRAADRQSVYRICLREVPEALAGLRAGPVSMDPEAARLVEAICRPGHEEGAALAARARIMAGLGAGAADFVGHHATGTGFALTVARALSHDPGDEAGLADWAERLHVSVKTLQRDFEREFGMPYSKVRTKLRLSTSRVLLETRPVAEVAHRVGYSSPSAFISAFTKEYGCTPGRYADRRSAADA</sequence>
<evidence type="ECO:0000259" key="4">
    <source>
        <dbReference type="PROSITE" id="PS01124"/>
    </source>
</evidence>
<accession>A0A1I0J3E0</accession>
<evidence type="ECO:0000313" key="5">
    <source>
        <dbReference type="EMBL" id="SEU04209.1"/>
    </source>
</evidence>
<evidence type="ECO:0000256" key="3">
    <source>
        <dbReference type="ARBA" id="ARBA00023163"/>
    </source>
</evidence>
<keyword evidence="3" id="KW-0804">Transcription</keyword>
<dbReference type="PANTHER" id="PTHR11019:SF199">
    <property type="entry name" value="HTH-TYPE TRANSCRIPTIONAL REGULATOR NIMR"/>
    <property type="match status" value="1"/>
</dbReference>
<keyword evidence="6" id="KW-1185">Reference proteome</keyword>
<dbReference type="Proteomes" id="UP000199361">
    <property type="component" value="Unassembled WGS sequence"/>
</dbReference>
<name>A0A1I0J3E0_9ACTN</name>
<gene>
    <name evidence="5" type="ORF">SAMN05421811_105397</name>
</gene>
<dbReference type="PRINTS" id="PR00032">
    <property type="entry name" value="HTHARAC"/>
</dbReference>
<dbReference type="Pfam" id="PF12833">
    <property type="entry name" value="HTH_18"/>
    <property type="match status" value="1"/>
</dbReference>
<dbReference type="STRING" id="568860.SAMN05421811_105397"/>
<feature type="domain" description="HTH araC/xylS-type" evidence="4">
    <location>
        <begin position="174"/>
        <end position="270"/>
    </location>
</feature>
<dbReference type="InterPro" id="IPR018062">
    <property type="entry name" value="HTH_AraC-typ_CS"/>
</dbReference>
<dbReference type="SMART" id="SM00342">
    <property type="entry name" value="HTH_ARAC"/>
    <property type="match status" value="1"/>
</dbReference>
<evidence type="ECO:0000313" key="6">
    <source>
        <dbReference type="Proteomes" id="UP000199361"/>
    </source>
</evidence>
<dbReference type="InterPro" id="IPR020449">
    <property type="entry name" value="Tscrpt_reg_AraC-type_HTH"/>
</dbReference>
<keyword evidence="1" id="KW-0805">Transcription regulation</keyword>
<keyword evidence="2 5" id="KW-0238">DNA-binding</keyword>
<evidence type="ECO:0000256" key="2">
    <source>
        <dbReference type="ARBA" id="ARBA00023125"/>
    </source>
</evidence>
<dbReference type="GO" id="GO:0003700">
    <property type="term" value="F:DNA-binding transcription factor activity"/>
    <property type="evidence" value="ECO:0007669"/>
    <property type="project" value="InterPro"/>
</dbReference>
<dbReference type="EMBL" id="FOHX01000005">
    <property type="protein sequence ID" value="SEU04209.1"/>
    <property type="molecule type" value="Genomic_DNA"/>
</dbReference>
<proteinExistence type="predicted"/>
<dbReference type="PANTHER" id="PTHR11019">
    <property type="entry name" value="HTH-TYPE TRANSCRIPTIONAL REGULATOR NIMR"/>
    <property type="match status" value="1"/>
</dbReference>
<reference evidence="5 6" key="1">
    <citation type="submission" date="2016-10" db="EMBL/GenBank/DDBJ databases">
        <authorList>
            <person name="de Groot N.N."/>
        </authorList>
    </citation>
    <scope>NUCLEOTIDE SEQUENCE [LARGE SCALE GENOMIC DNA]</scope>
    <source>
        <strain evidence="5 6">CGMCC 4.5598</strain>
    </source>
</reference>